<accession>Q0UDE8</accession>
<gene>
    <name evidence="2" type="ORF">SNOG_10216</name>
</gene>
<dbReference type="OMA" id="IWGALND"/>
<dbReference type="InterPro" id="IPR011009">
    <property type="entry name" value="Kinase-like_dom_sf"/>
</dbReference>
<dbReference type="SUPFAM" id="SSF56112">
    <property type="entry name" value="Protein kinase-like (PK-like)"/>
    <property type="match status" value="1"/>
</dbReference>
<sequence>MASFPYDDEVVFLDSSFLKKYDLTSLPSPSAVFIYMELIDGVTLEKSWEGLEEEDRLAICEQLRRMINALRSLECDSNVAFIGHVGRQPLLDVIFESSCSPTAGPFSSVSEFHDWFTFSYGPRKHDRNQPPHPNRQFLPDEVPIVFTHADLHPSNIIISPGIHPQVISIIDWHQSGWYPAYWEYCKARWTSHIGKEWEATYLPLFVDRHDCYNYWDSFVLARGV</sequence>
<reference evidence="3" key="1">
    <citation type="journal article" date="2007" name="Plant Cell">
        <title>Dothideomycete-plant interactions illuminated by genome sequencing and EST analysis of the wheat pathogen Stagonospora nodorum.</title>
        <authorList>
            <person name="Hane J.K."/>
            <person name="Lowe R.G."/>
            <person name="Solomon P.S."/>
            <person name="Tan K.C."/>
            <person name="Schoch C.L."/>
            <person name="Spatafora J.W."/>
            <person name="Crous P.W."/>
            <person name="Kodira C."/>
            <person name="Birren B.W."/>
            <person name="Galagan J.E."/>
            <person name="Torriani S.F."/>
            <person name="McDonald B.A."/>
            <person name="Oliver R.P."/>
        </authorList>
    </citation>
    <scope>NUCLEOTIDE SEQUENCE [LARGE SCALE GENOMIC DNA]</scope>
    <source>
        <strain evidence="3">SN15 / ATCC MYA-4574 / FGSC 10173</strain>
    </source>
</reference>
<dbReference type="Proteomes" id="UP000001055">
    <property type="component" value="Unassembled WGS sequence"/>
</dbReference>
<dbReference type="PANTHER" id="PTHR21310:SF54">
    <property type="entry name" value="AMINOGLYCOSIDE PHOSPHOTRANSFERASE DOMAIN-CONTAINING PROTEIN"/>
    <property type="match status" value="1"/>
</dbReference>
<dbReference type="Gene3D" id="3.90.1200.10">
    <property type="match status" value="1"/>
</dbReference>
<organism evidence="2 3">
    <name type="scientific">Phaeosphaeria nodorum (strain SN15 / ATCC MYA-4574 / FGSC 10173)</name>
    <name type="common">Glume blotch fungus</name>
    <name type="synonym">Parastagonospora nodorum</name>
    <dbReference type="NCBI Taxonomy" id="321614"/>
    <lineage>
        <taxon>Eukaryota</taxon>
        <taxon>Fungi</taxon>
        <taxon>Dikarya</taxon>
        <taxon>Ascomycota</taxon>
        <taxon>Pezizomycotina</taxon>
        <taxon>Dothideomycetes</taxon>
        <taxon>Pleosporomycetidae</taxon>
        <taxon>Pleosporales</taxon>
        <taxon>Pleosporineae</taxon>
        <taxon>Phaeosphaeriaceae</taxon>
        <taxon>Parastagonospora</taxon>
    </lineage>
</organism>
<dbReference type="STRING" id="321614.Q0UDE8"/>
<dbReference type="GeneID" id="5977403"/>
<dbReference type="PANTHER" id="PTHR21310">
    <property type="entry name" value="AMINOGLYCOSIDE PHOSPHOTRANSFERASE-RELATED-RELATED"/>
    <property type="match status" value="1"/>
</dbReference>
<dbReference type="InterPro" id="IPR051678">
    <property type="entry name" value="AGP_Transferase"/>
</dbReference>
<dbReference type="InParanoid" id="Q0UDE8"/>
<dbReference type="KEGG" id="pno:SNOG_10216"/>
<dbReference type="VEuPathDB" id="FungiDB:JI435_078200"/>
<evidence type="ECO:0000313" key="2">
    <source>
        <dbReference type="EMBL" id="EAT82551.1"/>
    </source>
</evidence>
<evidence type="ECO:0000313" key="3">
    <source>
        <dbReference type="Proteomes" id="UP000001055"/>
    </source>
</evidence>
<dbReference type="RefSeq" id="XP_001800497.1">
    <property type="nucleotide sequence ID" value="XM_001800445.1"/>
</dbReference>
<evidence type="ECO:0000259" key="1">
    <source>
        <dbReference type="Pfam" id="PF01636"/>
    </source>
</evidence>
<name>Q0UDE8_PHANO</name>
<proteinExistence type="predicted"/>
<dbReference type="InterPro" id="IPR002575">
    <property type="entry name" value="Aminoglycoside_PTrfase"/>
</dbReference>
<dbReference type="AlphaFoldDB" id="Q0UDE8"/>
<feature type="domain" description="Aminoglycoside phosphotransferase" evidence="1">
    <location>
        <begin position="32"/>
        <end position="200"/>
    </location>
</feature>
<dbReference type="EMBL" id="CH445340">
    <property type="protein sequence ID" value="EAT82551.1"/>
    <property type="molecule type" value="Genomic_DNA"/>
</dbReference>
<dbReference type="Pfam" id="PF01636">
    <property type="entry name" value="APH"/>
    <property type="match status" value="1"/>
</dbReference>
<protein>
    <recommendedName>
        <fullName evidence="1">Aminoglycoside phosphotransferase domain-containing protein</fullName>
    </recommendedName>
</protein>